<comment type="caution">
    <text evidence="2">The sequence shown here is derived from an EMBL/GenBank/DDBJ whole genome shotgun (WGS) entry which is preliminary data.</text>
</comment>
<gene>
    <name evidence="2" type="ORF">PT974_09807</name>
</gene>
<evidence type="ECO:0000313" key="3">
    <source>
        <dbReference type="Proteomes" id="UP001338125"/>
    </source>
</evidence>
<dbReference type="EMBL" id="JAVFKD010000014">
    <property type="protein sequence ID" value="KAK5991523.1"/>
    <property type="molecule type" value="Genomic_DNA"/>
</dbReference>
<organism evidence="2 3">
    <name type="scientific">Cladobotryum mycophilum</name>
    <dbReference type="NCBI Taxonomy" id="491253"/>
    <lineage>
        <taxon>Eukaryota</taxon>
        <taxon>Fungi</taxon>
        <taxon>Dikarya</taxon>
        <taxon>Ascomycota</taxon>
        <taxon>Pezizomycotina</taxon>
        <taxon>Sordariomycetes</taxon>
        <taxon>Hypocreomycetidae</taxon>
        <taxon>Hypocreales</taxon>
        <taxon>Hypocreaceae</taxon>
        <taxon>Cladobotryum</taxon>
    </lineage>
</organism>
<evidence type="ECO:0000256" key="1">
    <source>
        <dbReference type="SAM" id="MobiDB-lite"/>
    </source>
</evidence>
<name>A0ABR0SH79_9HYPO</name>
<sequence length="101" mass="10543">MAALSRTLKQHAIALTDGLGAQCITQFELGGTSGIRDMGGMGRGRGRGRGRGHGHWTGGQRASESSISHAMPCHTQTHAASAAMPVAHLRRTLTRTISGDP</sequence>
<keyword evidence="3" id="KW-1185">Reference proteome</keyword>
<evidence type="ECO:0000313" key="2">
    <source>
        <dbReference type="EMBL" id="KAK5991523.1"/>
    </source>
</evidence>
<accession>A0ABR0SH79</accession>
<feature type="region of interest" description="Disordered" evidence="1">
    <location>
        <begin position="34"/>
        <end position="68"/>
    </location>
</feature>
<dbReference type="Proteomes" id="UP001338125">
    <property type="component" value="Unassembled WGS sequence"/>
</dbReference>
<proteinExistence type="predicted"/>
<protein>
    <submittedName>
        <fullName evidence="2">Uncharacterized protein</fullName>
    </submittedName>
</protein>
<reference evidence="2 3" key="1">
    <citation type="submission" date="2024-01" db="EMBL/GenBank/DDBJ databases">
        <title>Complete genome of Cladobotryum mycophilum ATHUM6906.</title>
        <authorList>
            <person name="Christinaki A.C."/>
            <person name="Myridakis A.I."/>
            <person name="Kouvelis V.N."/>
        </authorList>
    </citation>
    <scope>NUCLEOTIDE SEQUENCE [LARGE SCALE GENOMIC DNA]</scope>
    <source>
        <strain evidence="2 3">ATHUM6906</strain>
    </source>
</reference>
<feature type="compositionally biased region" description="Gly residues" evidence="1">
    <location>
        <begin position="34"/>
        <end position="43"/>
    </location>
</feature>
<feature type="compositionally biased region" description="Basic residues" evidence="1">
    <location>
        <begin position="44"/>
        <end position="54"/>
    </location>
</feature>